<name>A0A803J4N6_XENTR</name>
<accession>A0A803J4N6</accession>
<sequence>MGLISLRARRSVFLVVVGRRAKTSLQCINWQRLFTGLSTEGKWYIFKIFLNKYTCQYIPLESKERHCRAKPLWLNKSLRGRFTKGCKNEKSVPALLATLSAPPPPGTSRETQKEETGRVFPCYC</sequence>
<feature type="region of interest" description="Disordered" evidence="1">
    <location>
        <begin position="97"/>
        <end position="118"/>
    </location>
</feature>
<dbReference type="InParanoid" id="A0A803J4N6"/>
<reference evidence="2" key="1">
    <citation type="journal article" date="2010" name="Science">
        <title>The genome of the Western clawed frog Xenopus tropicalis.</title>
        <authorList>
            <person name="Hellsten U."/>
            <person name="Harland R.M."/>
            <person name="Gilchrist M.J."/>
            <person name="Hendrix D."/>
            <person name="Jurka J."/>
            <person name="Kapitonov V."/>
            <person name="Ovcharenko I."/>
            <person name="Putnam N.H."/>
            <person name="Shu S."/>
            <person name="Taher L."/>
            <person name="Blitz I.L."/>
            <person name="Blumberg B."/>
            <person name="Dichmann D.S."/>
            <person name="Dubchak I."/>
            <person name="Amaya E."/>
            <person name="Detter J.C."/>
            <person name="Fletcher R."/>
            <person name="Gerhard D.S."/>
            <person name="Goodstein D."/>
            <person name="Graves T."/>
            <person name="Grigoriev I.V."/>
            <person name="Grimwood J."/>
            <person name="Kawashima T."/>
            <person name="Lindquist E."/>
            <person name="Lucas S.M."/>
            <person name="Mead P.E."/>
            <person name="Mitros T."/>
            <person name="Ogino H."/>
            <person name="Ohta Y."/>
            <person name="Poliakov A.V."/>
            <person name="Pollet N."/>
            <person name="Robert J."/>
            <person name="Salamov A."/>
            <person name="Sater A.K."/>
            <person name="Schmutz J."/>
            <person name="Terry A."/>
            <person name="Vize P.D."/>
            <person name="Warren W.C."/>
            <person name="Wells D."/>
            <person name="Wills A."/>
            <person name="Wilson R.K."/>
            <person name="Zimmerman L.B."/>
            <person name="Zorn A.M."/>
            <person name="Grainger R."/>
            <person name="Grammer T."/>
            <person name="Khokha M.K."/>
            <person name="Richardson P.M."/>
            <person name="Rokhsar D.S."/>
        </authorList>
    </citation>
    <scope>NUCLEOTIDE SEQUENCE [LARGE SCALE GENOMIC DNA]</scope>
    <source>
        <strain evidence="2">Nigerian</strain>
    </source>
</reference>
<proteinExistence type="predicted"/>
<evidence type="ECO:0000313" key="2">
    <source>
        <dbReference type="Ensembl" id="ENSXETP00000102800"/>
    </source>
</evidence>
<protein>
    <submittedName>
        <fullName evidence="2">Uncharacterized protein</fullName>
    </submittedName>
</protein>
<organism evidence="2">
    <name type="scientific">Xenopus tropicalis</name>
    <name type="common">Western clawed frog</name>
    <name type="synonym">Silurana tropicalis</name>
    <dbReference type="NCBI Taxonomy" id="8364"/>
    <lineage>
        <taxon>Eukaryota</taxon>
        <taxon>Metazoa</taxon>
        <taxon>Chordata</taxon>
        <taxon>Craniata</taxon>
        <taxon>Vertebrata</taxon>
        <taxon>Euteleostomi</taxon>
        <taxon>Amphibia</taxon>
        <taxon>Batrachia</taxon>
        <taxon>Anura</taxon>
        <taxon>Pipoidea</taxon>
        <taxon>Pipidae</taxon>
        <taxon>Xenopodinae</taxon>
        <taxon>Xenopus</taxon>
        <taxon>Silurana</taxon>
    </lineage>
</organism>
<reference evidence="2" key="2">
    <citation type="submission" date="2021-03" db="UniProtKB">
        <authorList>
            <consortium name="Ensembl"/>
        </authorList>
    </citation>
    <scope>IDENTIFICATION</scope>
</reference>
<evidence type="ECO:0000256" key="1">
    <source>
        <dbReference type="SAM" id="MobiDB-lite"/>
    </source>
</evidence>
<dbReference type="AlphaFoldDB" id="A0A803J4N6"/>
<dbReference type="Ensembl" id="ENSXETT00000107568">
    <property type="protein sequence ID" value="ENSXETP00000102800"/>
    <property type="gene ID" value="ENSXETG00000044148"/>
</dbReference>